<comment type="caution">
    <text evidence="2">The sequence shown here is derived from an EMBL/GenBank/DDBJ whole genome shotgun (WGS) entry which is preliminary data.</text>
</comment>
<evidence type="ECO:0000313" key="3">
    <source>
        <dbReference type="Proteomes" id="UP000256478"/>
    </source>
</evidence>
<proteinExistence type="predicted"/>
<sequence length="126" mass="14037">MTTLIQKMITSDGEPNWATNALRWLSNHTKAIVLPIIGIAVFLLIWSFAASNIDTSLGKFPGPTAVATQVVNLYEEHNAEREKEVAFYQRQEERNAKRVAGGKSAKTSQTLGILMSRKKFIAQIFT</sequence>
<evidence type="ECO:0000313" key="2">
    <source>
        <dbReference type="EMBL" id="REL26760.1"/>
    </source>
</evidence>
<evidence type="ECO:0000256" key="1">
    <source>
        <dbReference type="SAM" id="Phobius"/>
    </source>
</evidence>
<dbReference type="RefSeq" id="WP_116007869.1">
    <property type="nucleotide sequence ID" value="NZ_QUOU01000001.1"/>
</dbReference>
<keyword evidence="1" id="KW-0812">Transmembrane</keyword>
<organism evidence="2 3">
    <name type="scientific">Thalassotalea euphylliae</name>
    <dbReference type="NCBI Taxonomy" id="1655234"/>
    <lineage>
        <taxon>Bacteria</taxon>
        <taxon>Pseudomonadati</taxon>
        <taxon>Pseudomonadota</taxon>
        <taxon>Gammaproteobacteria</taxon>
        <taxon>Alteromonadales</taxon>
        <taxon>Colwelliaceae</taxon>
        <taxon>Thalassotalea</taxon>
    </lineage>
</organism>
<feature type="transmembrane region" description="Helical" evidence="1">
    <location>
        <begin position="31"/>
        <end position="49"/>
    </location>
</feature>
<keyword evidence="1" id="KW-1133">Transmembrane helix</keyword>
<gene>
    <name evidence="2" type="ORF">DXX93_09350</name>
</gene>
<dbReference type="EMBL" id="QUOU01000001">
    <property type="protein sequence ID" value="REL26760.1"/>
    <property type="molecule type" value="Genomic_DNA"/>
</dbReference>
<keyword evidence="1" id="KW-0472">Membrane</keyword>
<dbReference type="Proteomes" id="UP000256478">
    <property type="component" value="Unassembled WGS sequence"/>
</dbReference>
<protein>
    <submittedName>
        <fullName evidence="2">Uncharacterized protein</fullName>
    </submittedName>
</protein>
<name>A0A3E0TQZ3_9GAMM</name>
<dbReference type="AlphaFoldDB" id="A0A3E0TQZ3"/>
<reference evidence="2 3" key="1">
    <citation type="submission" date="2018-08" db="EMBL/GenBank/DDBJ databases">
        <title>Thalassotalea euphylliae genome.</title>
        <authorList>
            <person name="Summers S."/>
            <person name="Rice S.A."/>
            <person name="Freckelton M.L."/>
            <person name="Nedved B.T."/>
            <person name="Hadfield M.G."/>
        </authorList>
    </citation>
    <scope>NUCLEOTIDE SEQUENCE [LARGE SCALE GENOMIC DNA]</scope>
    <source>
        <strain evidence="2 3">H1</strain>
    </source>
</reference>
<accession>A0A3E0TQZ3</accession>